<dbReference type="Gramene" id="Psat01G0231500-T1">
    <property type="protein sequence ID" value="KAI5443624.1"/>
    <property type="gene ID" value="KIW84_012315"/>
</dbReference>
<accession>A0A9D5BH77</accession>
<dbReference type="InterPro" id="IPR008978">
    <property type="entry name" value="HSP20-like_chaperone"/>
</dbReference>
<comment type="caution">
    <text evidence="1">The sequence shown here is derived from an EMBL/GenBank/DDBJ whole genome shotgun (WGS) entry which is preliminary data.</text>
</comment>
<organism evidence="1 2">
    <name type="scientific">Pisum sativum</name>
    <name type="common">Garden pea</name>
    <name type="synonym">Lathyrus oleraceus</name>
    <dbReference type="NCBI Taxonomy" id="3888"/>
    <lineage>
        <taxon>Eukaryota</taxon>
        <taxon>Viridiplantae</taxon>
        <taxon>Streptophyta</taxon>
        <taxon>Embryophyta</taxon>
        <taxon>Tracheophyta</taxon>
        <taxon>Spermatophyta</taxon>
        <taxon>Magnoliopsida</taxon>
        <taxon>eudicotyledons</taxon>
        <taxon>Gunneridae</taxon>
        <taxon>Pentapetalae</taxon>
        <taxon>rosids</taxon>
        <taxon>fabids</taxon>
        <taxon>Fabales</taxon>
        <taxon>Fabaceae</taxon>
        <taxon>Papilionoideae</taxon>
        <taxon>50 kb inversion clade</taxon>
        <taxon>NPAAA clade</taxon>
        <taxon>Hologalegina</taxon>
        <taxon>IRL clade</taxon>
        <taxon>Fabeae</taxon>
        <taxon>Lathyrus</taxon>
    </lineage>
</organism>
<dbReference type="EMBL" id="JAMSHJ010000001">
    <property type="protein sequence ID" value="KAI5443624.1"/>
    <property type="molecule type" value="Genomic_DNA"/>
</dbReference>
<dbReference type="SUPFAM" id="SSF49764">
    <property type="entry name" value="HSP20-like chaperones"/>
    <property type="match status" value="1"/>
</dbReference>
<reference evidence="1 2" key="1">
    <citation type="journal article" date="2022" name="Nat. Genet.">
        <title>Improved pea reference genome and pan-genome highlight genomic features and evolutionary characteristics.</title>
        <authorList>
            <person name="Yang T."/>
            <person name="Liu R."/>
            <person name="Luo Y."/>
            <person name="Hu S."/>
            <person name="Wang D."/>
            <person name="Wang C."/>
            <person name="Pandey M.K."/>
            <person name="Ge S."/>
            <person name="Xu Q."/>
            <person name="Li N."/>
            <person name="Li G."/>
            <person name="Huang Y."/>
            <person name="Saxena R.K."/>
            <person name="Ji Y."/>
            <person name="Li M."/>
            <person name="Yan X."/>
            <person name="He Y."/>
            <person name="Liu Y."/>
            <person name="Wang X."/>
            <person name="Xiang C."/>
            <person name="Varshney R.K."/>
            <person name="Ding H."/>
            <person name="Gao S."/>
            <person name="Zong X."/>
        </authorList>
    </citation>
    <scope>NUCLEOTIDE SEQUENCE [LARGE SCALE GENOMIC DNA]</scope>
    <source>
        <strain evidence="1 2">cv. Zhongwan 6</strain>
    </source>
</reference>
<dbReference type="Proteomes" id="UP001058974">
    <property type="component" value="Chromosome 1"/>
</dbReference>
<name>A0A9D5BH77_PEA</name>
<gene>
    <name evidence="1" type="ORF">KIW84_012315</name>
</gene>
<evidence type="ECO:0000313" key="2">
    <source>
        <dbReference type="Proteomes" id="UP001058974"/>
    </source>
</evidence>
<dbReference type="Gene3D" id="2.60.40.790">
    <property type="match status" value="1"/>
</dbReference>
<keyword evidence="2" id="KW-1185">Reference proteome</keyword>
<dbReference type="AlphaFoldDB" id="A0A9D5BH77"/>
<protein>
    <submittedName>
        <fullName evidence="1">Uncharacterized protein</fullName>
    </submittedName>
</protein>
<evidence type="ECO:0000313" key="1">
    <source>
        <dbReference type="EMBL" id="KAI5443624.1"/>
    </source>
</evidence>
<proteinExistence type="predicted"/>
<sequence length="118" mass="13321">MKTEPSSPLAGENALEPITPYIPRLEKSSDDLAKGFSYYGFQFQSSTNSLLLSMLSLEFVCSRHPEVLWAQRSDKVYLAVSVKCEPRCLFTFTASKPQHESYSFTLELYGSLNLRAVK</sequence>